<dbReference type="PANTHER" id="PTHR39323">
    <property type="entry name" value="BLR1149 PROTEIN"/>
    <property type="match status" value="1"/>
</dbReference>
<dbReference type="NCBIfam" id="TIGR04123">
    <property type="entry name" value="P_estr_lig_assc"/>
    <property type="match status" value="1"/>
</dbReference>
<dbReference type="InterPro" id="IPR029052">
    <property type="entry name" value="Metallo-depent_PP-like"/>
</dbReference>
<dbReference type="Proteomes" id="UP000281547">
    <property type="component" value="Unassembled WGS sequence"/>
</dbReference>
<evidence type="ECO:0000313" key="2">
    <source>
        <dbReference type="Proteomes" id="UP000281547"/>
    </source>
</evidence>
<dbReference type="EMBL" id="RZNJ01000001">
    <property type="protein sequence ID" value="RUT34506.1"/>
    <property type="molecule type" value="Genomic_DNA"/>
</dbReference>
<dbReference type="RefSeq" id="WP_127186625.1">
    <property type="nucleotide sequence ID" value="NZ_RZNJ01000001.1"/>
</dbReference>
<keyword evidence="1" id="KW-0436">Ligase</keyword>
<proteinExistence type="predicted"/>
<organism evidence="1 2">
    <name type="scientific">Arsenicitalea aurantiaca</name>
    <dbReference type="NCBI Taxonomy" id="1783274"/>
    <lineage>
        <taxon>Bacteria</taxon>
        <taxon>Pseudomonadati</taxon>
        <taxon>Pseudomonadota</taxon>
        <taxon>Alphaproteobacteria</taxon>
        <taxon>Hyphomicrobiales</taxon>
        <taxon>Devosiaceae</taxon>
        <taxon>Arsenicitalea</taxon>
    </lineage>
</organism>
<gene>
    <name evidence="1" type="primary">pdeM</name>
    <name evidence="1" type="ORF">EMQ25_00645</name>
</gene>
<dbReference type="SUPFAM" id="SSF56300">
    <property type="entry name" value="Metallo-dependent phosphatases"/>
    <property type="match status" value="1"/>
</dbReference>
<comment type="caution">
    <text evidence="1">The sequence shown here is derived from an EMBL/GenBank/DDBJ whole genome shotgun (WGS) entry which is preliminary data.</text>
</comment>
<dbReference type="GO" id="GO:0016874">
    <property type="term" value="F:ligase activity"/>
    <property type="evidence" value="ECO:0007669"/>
    <property type="project" value="UniProtKB-KW"/>
</dbReference>
<dbReference type="GO" id="GO:0004519">
    <property type="term" value="F:endonuclease activity"/>
    <property type="evidence" value="ECO:0007669"/>
    <property type="project" value="UniProtKB-KW"/>
</dbReference>
<keyword evidence="1" id="KW-0540">Nuclease</keyword>
<sequence length="237" mass="25755">MNYREGQEWGGEMVSHILRFGGQVFTPLPSGGLYWHARRTLLVADLHLEKHAAFARTGQFLPPYDTTMTLKRLAADLSQTGAESVVALGDSFHRDHGTESLSGADRALLGDLMAAREWHWLSGNHDPSPHRLGGICRAALEIGGLRLAHMPEKGRPGLVAGHLHPAARVVINGRSTRRPCFVHDGRLMILPAYGASTGSINILGKAFAGLFDRSALEITMLGRGQLYPVSARRLVDG</sequence>
<evidence type="ECO:0000313" key="1">
    <source>
        <dbReference type="EMBL" id="RUT34506.1"/>
    </source>
</evidence>
<dbReference type="PIRSF" id="PIRSF000887">
    <property type="entry name" value="Pesterase_MJ0037"/>
    <property type="match status" value="1"/>
</dbReference>
<accession>A0A433XK99</accession>
<dbReference type="OrthoDB" id="9795838at2"/>
<keyword evidence="1" id="KW-0255">Endonuclease</keyword>
<dbReference type="InterPro" id="IPR024173">
    <property type="entry name" value="Pesterase_MJ0037-like"/>
</dbReference>
<dbReference type="InterPro" id="IPR026336">
    <property type="entry name" value="PdeM-like"/>
</dbReference>
<keyword evidence="2" id="KW-1185">Reference proteome</keyword>
<dbReference type="EC" id="3.1.-.-" evidence="1"/>
<keyword evidence="1" id="KW-0378">Hydrolase</keyword>
<dbReference type="AlphaFoldDB" id="A0A433XK99"/>
<protein>
    <submittedName>
        <fullName evidence="1">Ligase-associated DNA damage response endonuclease PdeM</fullName>
        <ecNumber evidence="1">3.1.-.-</ecNumber>
    </submittedName>
</protein>
<name>A0A433XK99_9HYPH</name>
<dbReference type="GO" id="GO:0016787">
    <property type="term" value="F:hydrolase activity"/>
    <property type="evidence" value="ECO:0007669"/>
    <property type="project" value="UniProtKB-KW"/>
</dbReference>
<reference evidence="1 2" key="1">
    <citation type="journal article" date="2016" name="Int. J. Syst. Evol. Microbiol.">
        <title>Arsenicitalea aurantiaca gen. nov., sp. nov., a new member of the family Hyphomicrobiaceae, isolated from high-arsenic sediment.</title>
        <authorList>
            <person name="Mu Y."/>
            <person name="Zhou L."/>
            <person name="Zeng X.C."/>
            <person name="Liu L."/>
            <person name="Pan Y."/>
            <person name="Chen X."/>
            <person name="Wang J."/>
            <person name="Li S."/>
            <person name="Li W.J."/>
            <person name="Wang Y."/>
        </authorList>
    </citation>
    <scope>NUCLEOTIDE SEQUENCE [LARGE SCALE GENOMIC DNA]</scope>
    <source>
        <strain evidence="1 2">42-50</strain>
    </source>
</reference>
<dbReference type="PANTHER" id="PTHR39323:SF1">
    <property type="entry name" value="BLR1149 PROTEIN"/>
    <property type="match status" value="1"/>
</dbReference>